<dbReference type="Gene3D" id="3.30.110.20">
    <property type="entry name" value="Alba-like domain"/>
    <property type="match status" value="1"/>
</dbReference>
<reference evidence="1" key="1">
    <citation type="journal article" date="2014" name="ISME J.">
        <title>Evidence for extensive gene flow and Thermotoga subpopulations in subsurface and marine environments.</title>
        <authorList>
            <person name="Nesbo C.L."/>
            <person name="S Swithers K."/>
            <person name="Dahle H."/>
            <person name="Haverkamp T.H."/>
            <person name="Birkeland N.K."/>
            <person name="Sokolova T."/>
            <person name="Kublanov I."/>
            <person name="Zhaxybayeva O."/>
        </authorList>
    </citation>
    <scope>NUCLEOTIDE SEQUENCE</scope>
    <source>
        <strain evidence="1">TBXY761</strain>
    </source>
</reference>
<dbReference type="SMR" id="A0A0B5GUI5"/>
<proteinExistence type="predicted"/>
<evidence type="ECO:0000313" key="1">
    <source>
        <dbReference type="EMBL" id="AJF34533.1"/>
    </source>
</evidence>
<accession>A0A0B5GUI5</accession>
<dbReference type="InterPro" id="IPR007347">
    <property type="entry name" value="SpoVS"/>
</dbReference>
<dbReference type="EMBL" id="KP239990">
    <property type="protein sequence ID" value="AJF34533.1"/>
    <property type="molecule type" value="Genomic_DNA"/>
</dbReference>
<sequence>MEVLKVASNSNPNKVAGALAGVIREKGKAELQAIGAGAVNQAVKAIAIARGYLAPSGINLVCVPAFAEVQINGETRTAIKFIVFPKD</sequence>
<dbReference type="PANTHER" id="PTHR35331">
    <property type="entry name" value="STAGE V SPORULATION PROTEIN S"/>
    <property type="match status" value="1"/>
</dbReference>
<dbReference type="PANTHER" id="PTHR35331:SF1">
    <property type="entry name" value="STAGE V SPORULATION PROTEIN S"/>
    <property type="match status" value="1"/>
</dbReference>
<dbReference type="InterPro" id="IPR036882">
    <property type="entry name" value="Alba-like_dom_sf"/>
</dbReference>
<organism evidence="1">
    <name type="scientific">Thermotoga sp. TBXY761</name>
    <dbReference type="NCBI Taxonomy" id="1244084"/>
    <lineage>
        <taxon>Bacteria</taxon>
        <taxon>Thermotogati</taxon>
        <taxon>Thermotogota</taxon>
        <taxon>Thermotogae</taxon>
        <taxon>Thermotogales</taxon>
        <taxon>Thermotogaceae</taxon>
        <taxon>Thermotoga</taxon>
    </lineage>
</organism>
<dbReference type="Pfam" id="PF04232">
    <property type="entry name" value="SpoVS"/>
    <property type="match status" value="1"/>
</dbReference>
<protein>
    <submittedName>
        <fullName evidence="1">Stage V sporulation protein S</fullName>
    </submittedName>
</protein>
<name>A0A0B5GUI5_9THEM</name>
<dbReference type="AlphaFoldDB" id="A0A0B5GUI5"/>
<dbReference type="GO" id="GO:0003676">
    <property type="term" value="F:nucleic acid binding"/>
    <property type="evidence" value="ECO:0007669"/>
    <property type="project" value="InterPro"/>
</dbReference>